<protein>
    <submittedName>
        <fullName evidence="1">Uncharacterized protein</fullName>
    </submittedName>
</protein>
<reference evidence="1 2" key="1">
    <citation type="journal article" date="2019" name="Commun. Biol.">
        <title>The bagworm genome reveals a unique fibroin gene that provides high tensile strength.</title>
        <authorList>
            <person name="Kono N."/>
            <person name="Nakamura H."/>
            <person name="Ohtoshi R."/>
            <person name="Tomita M."/>
            <person name="Numata K."/>
            <person name="Arakawa K."/>
        </authorList>
    </citation>
    <scope>NUCLEOTIDE SEQUENCE [LARGE SCALE GENOMIC DNA]</scope>
</reference>
<proteinExistence type="predicted"/>
<name>A0A4C1Z212_EUMVA</name>
<dbReference type="AlphaFoldDB" id="A0A4C1Z212"/>
<keyword evidence="2" id="KW-1185">Reference proteome</keyword>
<sequence length="92" mass="10106">MTDDQTIVSLCDCHQTKPRFQTNLEQVLRAYTGCDSGGRGNDDSAAYNPIVRTVHAVRAALGVRGAFYADFRKRSPAPLPRAVRQRGVVNSN</sequence>
<evidence type="ECO:0000313" key="1">
    <source>
        <dbReference type="EMBL" id="GBP82626.1"/>
    </source>
</evidence>
<dbReference type="EMBL" id="BGZK01001574">
    <property type="protein sequence ID" value="GBP82626.1"/>
    <property type="molecule type" value="Genomic_DNA"/>
</dbReference>
<evidence type="ECO:0000313" key="2">
    <source>
        <dbReference type="Proteomes" id="UP000299102"/>
    </source>
</evidence>
<organism evidence="1 2">
    <name type="scientific">Eumeta variegata</name>
    <name type="common">Bagworm moth</name>
    <name type="synonym">Eumeta japonica</name>
    <dbReference type="NCBI Taxonomy" id="151549"/>
    <lineage>
        <taxon>Eukaryota</taxon>
        <taxon>Metazoa</taxon>
        <taxon>Ecdysozoa</taxon>
        <taxon>Arthropoda</taxon>
        <taxon>Hexapoda</taxon>
        <taxon>Insecta</taxon>
        <taxon>Pterygota</taxon>
        <taxon>Neoptera</taxon>
        <taxon>Endopterygota</taxon>
        <taxon>Lepidoptera</taxon>
        <taxon>Glossata</taxon>
        <taxon>Ditrysia</taxon>
        <taxon>Tineoidea</taxon>
        <taxon>Psychidae</taxon>
        <taxon>Oiketicinae</taxon>
        <taxon>Eumeta</taxon>
    </lineage>
</organism>
<accession>A0A4C1Z212</accession>
<dbReference type="Proteomes" id="UP000299102">
    <property type="component" value="Unassembled WGS sequence"/>
</dbReference>
<gene>
    <name evidence="1" type="ORF">EVAR_54102_1</name>
</gene>
<comment type="caution">
    <text evidence="1">The sequence shown here is derived from an EMBL/GenBank/DDBJ whole genome shotgun (WGS) entry which is preliminary data.</text>
</comment>